<evidence type="ECO:0000256" key="4">
    <source>
        <dbReference type="ARBA" id="ARBA00023054"/>
    </source>
</evidence>
<keyword evidence="3" id="KW-0112">Calmodulin-binding</keyword>
<feature type="domain" description="Myosin motor" evidence="11">
    <location>
        <begin position="202"/>
        <end position="872"/>
    </location>
</feature>
<organism evidence="13 14">
    <name type="scientific">Vanilla planifolia</name>
    <name type="common">Vanilla</name>
    <dbReference type="NCBI Taxonomy" id="51239"/>
    <lineage>
        <taxon>Eukaryota</taxon>
        <taxon>Viridiplantae</taxon>
        <taxon>Streptophyta</taxon>
        <taxon>Embryophyta</taxon>
        <taxon>Tracheophyta</taxon>
        <taxon>Spermatophyta</taxon>
        <taxon>Magnoliopsida</taxon>
        <taxon>Liliopsida</taxon>
        <taxon>Asparagales</taxon>
        <taxon>Orchidaceae</taxon>
        <taxon>Vanilloideae</taxon>
        <taxon>Vanilleae</taxon>
        <taxon>Vanilla</taxon>
    </lineage>
</organism>
<dbReference type="Gene3D" id="3.30.70.1590">
    <property type="match status" value="1"/>
</dbReference>
<dbReference type="InterPro" id="IPR004009">
    <property type="entry name" value="SH3_Myosin"/>
</dbReference>
<dbReference type="Gene3D" id="1.10.10.820">
    <property type="match status" value="1"/>
</dbReference>
<keyword evidence="7 8" id="KW-0009">Actin-binding</keyword>
<dbReference type="PANTHER" id="PTHR13140:SF706">
    <property type="entry name" value="DILUTE CLASS UNCONVENTIONAL MYOSIN, ISOFORM C"/>
    <property type="match status" value="1"/>
</dbReference>
<dbReference type="PRINTS" id="PR00193">
    <property type="entry name" value="MYOSINHEAVY"/>
</dbReference>
<dbReference type="GO" id="GO:0000146">
    <property type="term" value="F:microfilament motor activity"/>
    <property type="evidence" value="ECO:0007669"/>
    <property type="project" value="TreeGrafter"/>
</dbReference>
<evidence type="ECO:0000256" key="8">
    <source>
        <dbReference type="PROSITE-ProRule" id="PRU00782"/>
    </source>
</evidence>
<dbReference type="GO" id="GO:0005516">
    <property type="term" value="F:calmodulin binding"/>
    <property type="evidence" value="ECO:0007669"/>
    <property type="project" value="UniProtKB-KW"/>
</dbReference>
<sequence length="1159" mass="130989">MAAGAPATAVRSSLEEMLESLRQRDEKPKDVPPALPNRPSSRGRLPSAKRSLPVNFRLGSAASSTLPWEKVSENEEKEIVLNSGIFGNERMVKVEQPEESPYVDVSEIDKFEENGEHTEVSQSSAAFADSAIKFGENLKMGDTMNFILKKKLRMWCQVPDVGWQLGNVQSLFGQHAKILLADGKVHAMCVESLLPANPDILNGVDDLIKLSYLNEPSVLHALKCRHADDMIYTKAGPILVAVNPFKTVELYGNGLVEAYKHKNTDAPHVYAVAESAFSGMMKDEINQSIIISGESGAGKTETAKIAMQYLAVQGGGNGIEDKVLHTNPILEAFGNAKTSKNHNSSRFSKLIEIHFSSTGRISGAKIQAFLLEKSRVVHRAKGERSYHIFYQLCAGAPPPFKDKFNLKAANEYTYLNQSDCLSVSDVDDAQRFHTLMEALNTVQIRKEDIENAFAMLTAVLWLGNVKFQVVNSENHVQVIPDEGVESAAKLMGCTVHELMLALSTRTIQAGNDSIVSKLTLQQAMDTRDALAKTIYASLFDWIVEQINVSLEAGKCQNGGCISILDIYGFESFQNNSFEQLCINYANERLQQHFNRHLFKLEQEEYRQDGIDWSNIDFIDNMECLNLFEKQPLGLFSLLNEESNFPKATDLTLAAKLQQHLSSNTCFKGEINGAFRVRHYAGEVLYNTLGFLEKNRDPLYLDSVELLKSCSCQLLHLFASHILNQPQKLSGPQWLNGAYSQKHSLGLKFKVQLFRLMQHLENTTPHFITCIKPNNEQLPGMFENASVLEQLKCYGIPEVVRMSRSGYPTRITHQQFAERFGFLLLDVIDFQDPLSVAIAILQQFNVAPEMYQVGYTKLFFRTGQIAALEIARKNSIERIVWVQKHYRYLKARRRFQTLKQGTVTFQSFIRGYLARKRFSVLKSNGITNRSQDKINGTFDSCLQERMDTVKGHPQVQAFALEELKRRALCAEAALRQKQNECTTLQEQLQLSQTRCFENEMQMKSKEEMWQKQITSLQSNIASLRASRPGRHDASTAHHNHQNYDSEDSDSPAMHTPDTTPPRQIPVPAAAHVRDFNGHRDPVGLLAKEFDQQVQVLEKDAQHIGPSNPEEELRRLKVRFYSWKKGFKVRLREAKVALRKSGTSEGDKARKRWWMKKTIRI</sequence>
<dbReference type="Pfam" id="PF00612">
    <property type="entry name" value="IQ"/>
    <property type="match status" value="1"/>
</dbReference>
<dbReference type="InterPro" id="IPR036022">
    <property type="entry name" value="MYSc_Myo8"/>
</dbReference>
<dbReference type="PROSITE" id="PS50096">
    <property type="entry name" value="IQ"/>
    <property type="match status" value="1"/>
</dbReference>
<dbReference type="GO" id="GO:0005737">
    <property type="term" value="C:cytoplasm"/>
    <property type="evidence" value="ECO:0007669"/>
    <property type="project" value="TreeGrafter"/>
</dbReference>
<dbReference type="InterPro" id="IPR001609">
    <property type="entry name" value="Myosin_head_motor_dom-like"/>
</dbReference>
<gene>
    <name evidence="13" type="ORF">HPP92_015949</name>
</gene>
<name>A0A835QH70_VANPL</name>
<feature type="binding site" evidence="8">
    <location>
        <begin position="293"/>
        <end position="300"/>
    </location>
    <ligand>
        <name>ATP</name>
        <dbReference type="ChEBI" id="CHEBI:30616"/>
    </ligand>
</feature>
<keyword evidence="6 8" id="KW-0505">Motor protein</keyword>
<dbReference type="Gene3D" id="1.20.58.530">
    <property type="match status" value="1"/>
</dbReference>
<evidence type="ECO:0000256" key="2">
    <source>
        <dbReference type="ARBA" id="ARBA00022840"/>
    </source>
</evidence>
<dbReference type="AlphaFoldDB" id="A0A835QH70"/>
<evidence type="ECO:0000256" key="1">
    <source>
        <dbReference type="ARBA" id="ARBA00022741"/>
    </source>
</evidence>
<evidence type="ECO:0000313" key="13">
    <source>
        <dbReference type="EMBL" id="KAG0471403.1"/>
    </source>
</evidence>
<dbReference type="FunFam" id="1.10.10.820:FF:000001">
    <property type="entry name" value="Myosin heavy chain"/>
    <property type="match status" value="1"/>
</dbReference>
<dbReference type="InterPro" id="IPR036961">
    <property type="entry name" value="Kinesin_motor_dom_sf"/>
</dbReference>
<dbReference type="Pfam" id="PF25369">
    <property type="entry name" value="SH3_VIII-1_N"/>
    <property type="match status" value="1"/>
</dbReference>
<feature type="domain" description="Myosin N-terminal SH3-like" evidence="12">
    <location>
        <begin position="149"/>
        <end position="198"/>
    </location>
</feature>
<dbReference type="GO" id="GO:0016020">
    <property type="term" value="C:membrane"/>
    <property type="evidence" value="ECO:0007669"/>
    <property type="project" value="TreeGrafter"/>
</dbReference>
<feature type="region of interest" description="Actin-binding" evidence="8">
    <location>
        <begin position="752"/>
        <end position="774"/>
    </location>
</feature>
<evidence type="ECO:0000256" key="9">
    <source>
        <dbReference type="SAM" id="Coils"/>
    </source>
</evidence>
<dbReference type="Gene3D" id="1.20.120.720">
    <property type="entry name" value="Myosin VI head, motor domain, U50 subdomain"/>
    <property type="match status" value="1"/>
</dbReference>
<dbReference type="SUPFAM" id="SSF52540">
    <property type="entry name" value="P-loop containing nucleoside triphosphate hydrolases"/>
    <property type="match status" value="1"/>
</dbReference>
<evidence type="ECO:0000256" key="7">
    <source>
        <dbReference type="ARBA" id="ARBA00023203"/>
    </source>
</evidence>
<keyword evidence="1 8" id="KW-0547">Nucleotide-binding</keyword>
<accession>A0A835QH70</accession>
<feature type="region of interest" description="Disordered" evidence="10">
    <location>
        <begin position="1"/>
        <end position="51"/>
    </location>
</feature>
<dbReference type="InterPro" id="IPR057535">
    <property type="entry name" value="MYO1-3_N_SH3"/>
</dbReference>
<keyword evidence="4 9" id="KW-0175">Coiled coil</keyword>
<dbReference type="Proteomes" id="UP000639772">
    <property type="component" value="Unassembled WGS sequence"/>
</dbReference>
<dbReference type="SMART" id="SM00242">
    <property type="entry name" value="MYSc"/>
    <property type="match status" value="1"/>
</dbReference>
<dbReference type="GO" id="GO:0007015">
    <property type="term" value="P:actin filament organization"/>
    <property type="evidence" value="ECO:0007669"/>
    <property type="project" value="TreeGrafter"/>
</dbReference>
<dbReference type="GO" id="GO:0030048">
    <property type="term" value="P:actin filament-based movement"/>
    <property type="evidence" value="ECO:0007669"/>
    <property type="project" value="UniProtKB-ARBA"/>
</dbReference>
<dbReference type="PROSITE" id="PS51456">
    <property type="entry name" value="MYOSIN_MOTOR"/>
    <property type="match status" value="1"/>
</dbReference>
<dbReference type="SMART" id="SM00015">
    <property type="entry name" value="IQ"/>
    <property type="match status" value="2"/>
</dbReference>
<evidence type="ECO:0000256" key="10">
    <source>
        <dbReference type="SAM" id="MobiDB-lite"/>
    </source>
</evidence>
<dbReference type="GO" id="GO:0051015">
    <property type="term" value="F:actin filament binding"/>
    <property type="evidence" value="ECO:0007669"/>
    <property type="project" value="TreeGrafter"/>
</dbReference>
<keyword evidence="5 8" id="KW-0518">Myosin</keyword>
<reference evidence="13 14" key="1">
    <citation type="journal article" date="2020" name="Nat. Food">
        <title>A phased Vanilla planifolia genome enables genetic improvement of flavour and production.</title>
        <authorList>
            <person name="Hasing T."/>
            <person name="Tang H."/>
            <person name="Brym M."/>
            <person name="Khazi F."/>
            <person name="Huang T."/>
            <person name="Chambers A.H."/>
        </authorList>
    </citation>
    <scope>NUCLEOTIDE SEQUENCE [LARGE SCALE GENOMIC DNA]</scope>
    <source>
        <tissue evidence="13">Leaf</tissue>
    </source>
</reference>
<protein>
    <submittedName>
        <fullName evidence="13">Uncharacterized protein</fullName>
    </submittedName>
</protein>
<dbReference type="PANTHER" id="PTHR13140">
    <property type="entry name" value="MYOSIN"/>
    <property type="match status" value="1"/>
</dbReference>
<feature type="compositionally biased region" description="Basic and acidic residues" evidence="10">
    <location>
        <begin position="19"/>
        <end position="30"/>
    </location>
</feature>
<dbReference type="GO" id="GO:0016459">
    <property type="term" value="C:myosin complex"/>
    <property type="evidence" value="ECO:0007669"/>
    <property type="project" value="UniProtKB-KW"/>
</dbReference>
<evidence type="ECO:0000313" key="14">
    <source>
        <dbReference type="Proteomes" id="UP000639772"/>
    </source>
</evidence>
<dbReference type="CDD" id="cd01383">
    <property type="entry name" value="MYSc_Myo8"/>
    <property type="match status" value="1"/>
</dbReference>
<dbReference type="EMBL" id="JADCNM010000008">
    <property type="protein sequence ID" value="KAG0471403.1"/>
    <property type="molecule type" value="Genomic_DNA"/>
</dbReference>
<evidence type="ECO:0000259" key="12">
    <source>
        <dbReference type="PROSITE" id="PS51844"/>
    </source>
</evidence>
<dbReference type="OrthoDB" id="6108017at2759"/>
<dbReference type="InterPro" id="IPR027417">
    <property type="entry name" value="P-loop_NTPase"/>
</dbReference>
<keyword evidence="2 8" id="KW-0067">ATP-binding</keyword>
<feature type="coiled-coil region" evidence="9">
    <location>
        <begin position="959"/>
        <end position="993"/>
    </location>
</feature>
<dbReference type="GO" id="GO:0005524">
    <property type="term" value="F:ATP binding"/>
    <property type="evidence" value="ECO:0007669"/>
    <property type="project" value="UniProtKB-UniRule"/>
</dbReference>
<dbReference type="Gene3D" id="1.20.5.190">
    <property type="match status" value="1"/>
</dbReference>
<evidence type="ECO:0000256" key="5">
    <source>
        <dbReference type="ARBA" id="ARBA00023123"/>
    </source>
</evidence>
<feature type="region of interest" description="Disordered" evidence="10">
    <location>
        <begin position="1023"/>
        <end position="1063"/>
    </location>
</feature>
<dbReference type="InterPro" id="IPR000048">
    <property type="entry name" value="IQ_motif_EF-hand-BS"/>
</dbReference>
<dbReference type="Gene3D" id="3.40.850.10">
    <property type="entry name" value="Kinesin motor domain"/>
    <property type="match status" value="1"/>
</dbReference>
<dbReference type="PROSITE" id="PS51844">
    <property type="entry name" value="SH3_LIKE"/>
    <property type="match status" value="1"/>
</dbReference>
<comment type="caution">
    <text evidence="13">The sequence shown here is derived from an EMBL/GenBank/DDBJ whole genome shotgun (WGS) entry which is preliminary data.</text>
</comment>
<proteinExistence type="inferred from homology"/>
<evidence type="ECO:0000256" key="3">
    <source>
        <dbReference type="ARBA" id="ARBA00022860"/>
    </source>
</evidence>
<evidence type="ECO:0000259" key="11">
    <source>
        <dbReference type="PROSITE" id="PS51456"/>
    </source>
</evidence>
<dbReference type="Pfam" id="PF00063">
    <property type="entry name" value="Myosin_head"/>
    <property type="match status" value="1"/>
</dbReference>
<comment type="similarity">
    <text evidence="8">Belongs to the TRAFAC class myosin-kinesin ATPase superfamily. Myosin family.</text>
</comment>
<evidence type="ECO:0000256" key="6">
    <source>
        <dbReference type="ARBA" id="ARBA00023175"/>
    </source>
</evidence>